<dbReference type="Proteomes" id="UP000800036">
    <property type="component" value="Unassembled WGS sequence"/>
</dbReference>
<evidence type="ECO:0000313" key="2">
    <source>
        <dbReference type="EMBL" id="KAF1974551.1"/>
    </source>
</evidence>
<dbReference type="EMBL" id="ML976674">
    <property type="protein sequence ID" value="KAF1974551.1"/>
    <property type="molecule type" value="Genomic_DNA"/>
</dbReference>
<evidence type="ECO:0000256" key="1">
    <source>
        <dbReference type="SAM" id="MobiDB-lite"/>
    </source>
</evidence>
<accession>A0A6A5VBM9</accession>
<dbReference type="AlphaFoldDB" id="A0A6A5VBM9"/>
<gene>
    <name evidence="2" type="ORF">BU23DRAFT_636151</name>
</gene>
<sequence length="287" mass="29771">MCIGRRDAGGGGRRSGGAGRSLLAQGRLDEVEQVELEFLFAPPHHARHVDGVREPRELAVLVDGGLALLHGGGTLHRVDLELDNPRHEMAPGQLEDEASERGEPATDADRGVGRVVPLRGLRLDLVDADGGAHAVANVGIEEKAGLVLELEPFEERGGCAVHQLVVDGRGQLVSVANVAVDGGEDVVDAGGNRRAAVARDDGEAALGEGHQVLDGVVDGHDVGGGGALVVDQREVVDGLGGTKALRLEMEMELELGGRFPEKSSVKADAADGNSRDQVCESSAGAKM</sequence>
<reference evidence="2" key="1">
    <citation type="journal article" date="2020" name="Stud. Mycol.">
        <title>101 Dothideomycetes genomes: a test case for predicting lifestyles and emergence of pathogens.</title>
        <authorList>
            <person name="Haridas S."/>
            <person name="Albert R."/>
            <person name="Binder M."/>
            <person name="Bloem J."/>
            <person name="Labutti K."/>
            <person name="Salamov A."/>
            <person name="Andreopoulos B."/>
            <person name="Baker S."/>
            <person name="Barry K."/>
            <person name="Bills G."/>
            <person name="Bluhm B."/>
            <person name="Cannon C."/>
            <person name="Castanera R."/>
            <person name="Culley D."/>
            <person name="Daum C."/>
            <person name="Ezra D."/>
            <person name="Gonzalez J."/>
            <person name="Henrissat B."/>
            <person name="Kuo A."/>
            <person name="Liang C."/>
            <person name="Lipzen A."/>
            <person name="Lutzoni F."/>
            <person name="Magnuson J."/>
            <person name="Mondo S."/>
            <person name="Nolan M."/>
            <person name="Ohm R."/>
            <person name="Pangilinan J."/>
            <person name="Park H.-J."/>
            <person name="Ramirez L."/>
            <person name="Alfaro M."/>
            <person name="Sun H."/>
            <person name="Tritt A."/>
            <person name="Yoshinaga Y."/>
            <person name="Zwiers L.-H."/>
            <person name="Turgeon B."/>
            <person name="Goodwin S."/>
            <person name="Spatafora J."/>
            <person name="Crous P."/>
            <person name="Grigoriev I."/>
        </authorList>
    </citation>
    <scope>NUCLEOTIDE SEQUENCE</scope>
    <source>
        <strain evidence="2">CBS 107.79</strain>
    </source>
</reference>
<feature type="region of interest" description="Disordered" evidence="1">
    <location>
        <begin position="92"/>
        <end position="111"/>
    </location>
</feature>
<feature type="compositionally biased region" description="Basic and acidic residues" evidence="1">
    <location>
        <begin position="260"/>
        <end position="278"/>
    </location>
</feature>
<evidence type="ECO:0000313" key="3">
    <source>
        <dbReference type="Proteomes" id="UP000800036"/>
    </source>
</evidence>
<proteinExistence type="predicted"/>
<organism evidence="2 3">
    <name type="scientific">Bimuria novae-zelandiae CBS 107.79</name>
    <dbReference type="NCBI Taxonomy" id="1447943"/>
    <lineage>
        <taxon>Eukaryota</taxon>
        <taxon>Fungi</taxon>
        <taxon>Dikarya</taxon>
        <taxon>Ascomycota</taxon>
        <taxon>Pezizomycotina</taxon>
        <taxon>Dothideomycetes</taxon>
        <taxon>Pleosporomycetidae</taxon>
        <taxon>Pleosporales</taxon>
        <taxon>Massarineae</taxon>
        <taxon>Didymosphaeriaceae</taxon>
        <taxon>Bimuria</taxon>
    </lineage>
</organism>
<protein>
    <submittedName>
        <fullName evidence="2">Uncharacterized protein</fullName>
    </submittedName>
</protein>
<feature type="region of interest" description="Disordered" evidence="1">
    <location>
        <begin position="260"/>
        <end position="287"/>
    </location>
</feature>
<keyword evidence="3" id="KW-1185">Reference proteome</keyword>
<name>A0A6A5VBM9_9PLEO</name>
<feature type="compositionally biased region" description="Basic and acidic residues" evidence="1">
    <location>
        <begin position="99"/>
        <end position="111"/>
    </location>
</feature>